<feature type="transmembrane region" description="Helical" evidence="2">
    <location>
        <begin position="257"/>
        <end position="274"/>
    </location>
</feature>
<dbReference type="EMBL" id="KV417481">
    <property type="protein sequence ID" value="KZP34036.1"/>
    <property type="molecule type" value="Genomic_DNA"/>
</dbReference>
<keyword evidence="2" id="KW-0472">Membrane</keyword>
<feature type="compositionally biased region" description="Polar residues" evidence="1">
    <location>
        <begin position="300"/>
        <end position="313"/>
    </location>
</feature>
<feature type="transmembrane region" description="Helical" evidence="2">
    <location>
        <begin position="25"/>
        <end position="46"/>
    </location>
</feature>
<gene>
    <name evidence="3" type="ORF">FIBSPDRAFT_772943</name>
</gene>
<dbReference type="OrthoDB" id="2905268at2759"/>
<dbReference type="PROSITE" id="PS51257">
    <property type="entry name" value="PROKAR_LIPOPROTEIN"/>
    <property type="match status" value="1"/>
</dbReference>
<protein>
    <submittedName>
        <fullName evidence="3">Uncharacterized protein</fullName>
    </submittedName>
</protein>
<keyword evidence="4" id="KW-1185">Reference proteome</keyword>
<feature type="transmembrane region" description="Helical" evidence="2">
    <location>
        <begin position="222"/>
        <end position="245"/>
    </location>
</feature>
<keyword evidence="2" id="KW-0812">Transmembrane</keyword>
<feature type="compositionally biased region" description="Basic and acidic residues" evidence="1">
    <location>
        <begin position="317"/>
        <end position="332"/>
    </location>
</feature>
<reference evidence="3 4" key="1">
    <citation type="journal article" date="2016" name="Mol. Biol. Evol.">
        <title>Comparative Genomics of Early-Diverging Mushroom-Forming Fungi Provides Insights into the Origins of Lignocellulose Decay Capabilities.</title>
        <authorList>
            <person name="Nagy L.G."/>
            <person name="Riley R."/>
            <person name="Tritt A."/>
            <person name="Adam C."/>
            <person name="Daum C."/>
            <person name="Floudas D."/>
            <person name="Sun H."/>
            <person name="Yadav J.S."/>
            <person name="Pangilinan J."/>
            <person name="Larsson K.H."/>
            <person name="Matsuura K."/>
            <person name="Barry K."/>
            <person name="Labutti K."/>
            <person name="Kuo R."/>
            <person name="Ohm R.A."/>
            <person name="Bhattacharya S.S."/>
            <person name="Shirouzu T."/>
            <person name="Yoshinaga Y."/>
            <person name="Martin F.M."/>
            <person name="Grigoriev I.V."/>
            <person name="Hibbett D.S."/>
        </authorList>
    </citation>
    <scope>NUCLEOTIDE SEQUENCE [LARGE SCALE GENOMIC DNA]</scope>
    <source>
        <strain evidence="3 4">CBS 109695</strain>
    </source>
</reference>
<proteinExistence type="predicted"/>
<accession>A0A166WRR2</accession>
<dbReference type="AlphaFoldDB" id="A0A166WRR2"/>
<organism evidence="3 4">
    <name type="scientific">Athelia psychrophila</name>
    <dbReference type="NCBI Taxonomy" id="1759441"/>
    <lineage>
        <taxon>Eukaryota</taxon>
        <taxon>Fungi</taxon>
        <taxon>Dikarya</taxon>
        <taxon>Basidiomycota</taxon>
        <taxon>Agaricomycotina</taxon>
        <taxon>Agaricomycetes</taxon>
        <taxon>Agaricomycetidae</taxon>
        <taxon>Atheliales</taxon>
        <taxon>Atheliaceae</taxon>
        <taxon>Athelia</taxon>
    </lineage>
</organism>
<evidence type="ECO:0000313" key="3">
    <source>
        <dbReference type="EMBL" id="KZP34036.1"/>
    </source>
</evidence>
<evidence type="ECO:0000313" key="4">
    <source>
        <dbReference type="Proteomes" id="UP000076532"/>
    </source>
</evidence>
<feature type="transmembrane region" description="Helical" evidence="2">
    <location>
        <begin position="58"/>
        <end position="79"/>
    </location>
</feature>
<feature type="transmembrane region" description="Helical" evidence="2">
    <location>
        <begin position="103"/>
        <end position="129"/>
    </location>
</feature>
<feature type="transmembrane region" description="Helical" evidence="2">
    <location>
        <begin position="141"/>
        <end position="163"/>
    </location>
</feature>
<dbReference type="Proteomes" id="UP000076532">
    <property type="component" value="Unassembled WGS sequence"/>
</dbReference>
<evidence type="ECO:0000256" key="2">
    <source>
        <dbReference type="SAM" id="Phobius"/>
    </source>
</evidence>
<evidence type="ECO:0000256" key="1">
    <source>
        <dbReference type="SAM" id="MobiDB-lite"/>
    </source>
</evidence>
<keyword evidence="2" id="KW-1133">Transmembrane helix</keyword>
<sequence>MSSIYRPPGESSSTLWQERSNLDGIFVMAVAYGCLLIIFLYCARLFLGEQKQLSRKEWSLFVYTSLVFTLATLFVGFQLKFTQMTFIDDRAYPGGPAAFNIDYYPYGVSLGANCSFVILNWLADGLLLYRYVMIWSFTYPMLILPGSMYVGSIVTSICLLVSIERTGGFWGKEAVKFGIAYWTLSISLNIIITVLIVARLILRRKRMRSALGDEHGHMYTSISAMLIESAALYSVWGLVFLITYAKNSAFNNILLPALGQVQAIATMLIITRVVEGRGWSRDTSAGVAERLRQFRFGTGTAESISKDQPSGATLTELRSREGKDIAKPEDYHPPTFNTKPDSITGYDNDDDEQRTIVYRNA</sequence>
<feature type="region of interest" description="Disordered" evidence="1">
    <location>
        <begin position="300"/>
        <end position="361"/>
    </location>
</feature>
<feature type="transmembrane region" description="Helical" evidence="2">
    <location>
        <begin position="179"/>
        <end position="202"/>
    </location>
</feature>
<name>A0A166WRR2_9AGAM</name>